<keyword evidence="1" id="KW-1133">Transmembrane helix</keyword>
<dbReference type="InterPro" id="IPR011990">
    <property type="entry name" value="TPR-like_helical_dom_sf"/>
</dbReference>
<protein>
    <submittedName>
        <fullName evidence="2">Uncharacterized protein</fullName>
    </submittedName>
</protein>
<sequence length="304" mass="35117">MSAHKFGFIYCLITLIVFNALVYAGVRVNPEKLFQSAIHAYQSSNYNKAERLLKKSLKEGLSSTKKIEAQEMLENCFYLPAISAYKQMKFEEALKLFNVALSEGLSKEKSRKARQKIWECNFIIQKKPFEDLYSTAELLSNFTSEKHKKRLLKKIVRELSKSGEVKRAINLVNAIHDAESRDYALEEALKELINQDEFDKAVELSKKFTNKIIGDRILKEISSRLVESNDINKAVVIIELMQAKKQYKNEALWYVIKKLIENDEINEALKLSESIGYDSHMQSSVYGAVIKKYIEKKKIKKQLV</sequence>
<gene>
    <name evidence="2" type="ORF">MTBBW1_1490008</name>
</gene>
<dbReference type="Proteomes" id="UP000191931">
    <property type="component" value="Unassembled WGS sequence"/>
</dbReference>
<dbReference type="SUPFAM" id="SSF48452">
    <property type="entry name" value="TPR-like"/>
    <property type="match status" value="1"/>
</dbReference>
<evidence type="ECO:0000313" key="2">
    <source>
        <dbReference type="EMBL" id="SLM28728.1"/>
    </source>
</evidence>
<keyword evidence="3" id="KW-1185">Reference proteome</keyword>
<dbReference type="AlphaFoldDB" id="A0A1W1H8M4"/>
<keyword evidence="1" id="KW-0812">Transmembrane</keyword>
<dbReference type="EMBL" id="FWEV01000056">
    <property type="protein sequence ID" value="SLM28728.1"/>
    <property type="molecule type" value="Genomic_DNA"/>
</dbReference>
<dbReference type="STRING" id="1246637.MTBBW1_1490008"/>
<name>A0A1W1H8M4_9BACT</name>
<feature type="transmembrane region" description="Helical" evidence="1">
    <location>
        <begin position="6"/>
        <end position="26"/>
    </location>
</feature>
<dbReference type="RefSeq" id="WP_080805218.1">
    <property type="nucleotide sequence ID" value="NZ_LT828550.1"/>
</dbReference>
<dbReference type="Gene3D" id="1.25.40.10">
    <property type="entry name" value="Tetratricopeptide repeat domain"/>
    <property type="match status" value="1"/>
</dbReference>
<keyword evidence="1" id="KW-0472">Membrane</keyword>
<proteinExistence type="predicted"/>
<organism evidence="2 3">
    <name type="scientific">Desulfamplus magnetovallimortis</name>
    <dbReference type="NCBI Taxonomy" id="1246637"/>
    <lineage>
        <taxon>Bacteria</taxon>
        <taxon>Pseudomonadati</taxon>
        <taxon>Thermodesulfobacteriota</taxon>
        <taxon>Desulfobacteria</taxon>
        <taxon>Desulfobacterales</taxon>
        <taxon>Desulfobacteraceae</taxon>
        <taxon>Desulfamplus</taxon>
    </lineage>
</organism>
<accession>A0A1W1H8M4</accession>
<evidence type="ECO:0000256" key="1">
    <source>
        <dbReference type="SAM" id="Phobius"/>
    </source>
</evidence>
<reference evidence="2 3" key="1">
    <citation type="submission" date="2017-03" db="EMBL/GenBank/DDBJ databases">
        <authorList>
            <person name="Afonso C.L."/>
            <person name="Miller P.J."/>
            <person name="Scott M.A."/>
            <person name="Spackman E."/>
            <person name="Goraichik I."/>
            <person name="Dimitrov K.M."/>
            <person name="Suarez D.L."/>
            <person name="Swayne D.E."/>
        </authorList>
    </citation>
    <scope>NUCLEOTIDE SEQUENCE [LARGE SCALE GENOMIC DNA]</scope>
    <source>
        <strain evidence="2">PRJEB14757</strain>
    </source>
</reference>
<evidence type="ECO:0000313" key="3">
    <source>
        <dbReference type="Proteomes" id="UP000191931"/>
    </source>
</evidence>